<feature type="domain" description="ApeI dehydratase-like" evidence="1">
    <location>
        <begin position="12"/>
        <end position="91"/>
    </location>
</feature>
<comment type="caution">
    <text evidence="2">The sequence shown here is derived from an EMBL/GenBank/DDBJ whole genome shotgun (WGS) entry which is preliminary data.</text>
</comment>
<dbReference type="SUPFAM" id="SSF54637">
    <property type="entry name" value="Thioesterase/thiol ester dehydrase-isomerase"/>
    <property type="match status" value="1"/>
</dbReference>
<organism evidence="2 3">
    <name type="scientific">Aequorivita echinoideorum</name>
    <dbReference type="NCBI Taxonomy" id="1549647"/>
    <lineage>
        <taxon>Bacteria</taxon>
        <taxon>Pseudomonadati</taxon>
        <taxon>Bacteroidota</taxon>
        <taxon>Flavobacteriia</taxon>
        <taxon>Flavobacteriales</taxon>
        <taxon>Flavobacteriaceae</taxon>
        <taxon>Aequorivita</taxon>
    </lineage>
</organism>
<evidence type="ECO:0000313" key="2">
    <source>
        <dbReference type="EMBL" id="MBT0607741.1"/>
    </source>
</evidence>
<protein>
    <submittedName>
        <fullName evidence="2">3-hydroxyacyl-ACP dehydratase</fullName>
    </submittedName>
</protein>
<name>A0ABS5S3F5_9FLAO</name>
<dbReference type="InterPro" id="IPR054545">
    <property type="entry name" value="ApeI-like"/>
</dbReference>
<evidence type="ECO:0000313" key="3">
    <source>
        <dbReference type="Proteomes" id="UP001297092"/>
    </source>
</evidence>
<dbReference type="Proteomes" id="UP001297092">
    <property type="component" value="Unassembled WGS sequence"/>
</dbReference>
<gene>
    <name evidence="2" type="ORF">KIV10_06060</name>
</gene>
<dbReference type="EMBL" id="JAHCTB010000002">
    <property type="protein sequence ID" value="MBT0607741.1"/>
    <property type="molecule type" value="Genomic_DNA"/>
</dbReference>
<accession>A0ABS5S3F5</accession>
<dbReference type="Pfam" id="PF22818">
    <property type="entry name" value="ApeI-like"/>
    <property type="match status" value="1"/>
</dbReference>
<evidence type="ECO:0000259" key="1">
    <source>
        <dbReference type="Pfam" id="PF22818"/>
    </source>
</evidence>
<sequence length="122" mass="13593">MLFQDLYSISTQEKTENGISVHLNLNAEHLIFSGHFPGNPVMPGVCMLQILKELTEVAVGKKLRLSTSTNVKFLALINPEKNPKLLVNIEILEESKLIKIKNITTFDDTVALKLNATFTIIS</sequence>
<keyword evidence="3" id="KW-1185">Reference proteome</keyword>
<dbReference type="RefSeq" id="WP_214112593.1">
    <property type="nucleotide sequence ID" value="NZ_JAHCTB010000002.1"/>
</dbReference>
<dbReference type="InterPro" id="IPR029069">
    <property type="entry name" value="HotDog_dom_sf"/>
</dbReference>
<dbReference type="Gene3D" id="3.10.129.10">
    <property type="entry name" value="Hotdog Thioesterase"/>
    <property type="match status" value="1"/>
</dbReference>
<proteinExistence type="predicted"/>
<reference evidence="2 3" key="1">
    <citation type="submission" date="2021-05" db="EMBL/GenBank/DDBJ databases">
        <title>Aequorivita echinoideorum JCM 30378 genome.</title>
        <authorList>
            <person name="Zhang H."/>
            <person name="Li C."/>
        </authorList>
    </citation>
    <scope>NUCLEOTIDE SEQUENCE [LARGE SCALE GENOMIC DNA]</scope>
    <source>
        <strain evidence="2 3">JCM30378</strain>
    </source>
</reference>